<feature type="domain" description="PIN" evidence="1">
    <location>
        <begin position="3"/>
        <end position="116"/>
    </location>
</feature>
<dbReference type="Gene3D" id="3.40.50.1010">
    <property type="entry name" value="5'-nuclease"/>
    <property type="match status" value="1"/>
</dbReference>
<dbReference type="OrthoDB" id="1148871at2"/>
<evidence type="ECO:0000313" key="3">
    <source>
        <dbReference type="Proteomes" id="UP000253961"/>
    </source>
</evidence>
<comment type="caution">
    <text evidence="2">The sequence shown here is derived from an EMBL/GenBank/DDBJ whole genome shotgun (WGS) entry which is preliminary data.</text>
</comment>
<dbReference type="SUPFAM" id="SSF88723">
    <property type="entry name" value="PIN domain-like"/>
    <property type="match status" value="1"/>
</dbReference>
<accession>A0A369PT99</accession>
<dbReference type="InterPro" id="IPR002716">
    <property type="entry name" value="PIN_dom"/>
</dbReference>
<dbReference type="Pfam" id="PF13470">
    <property type="entry name" value="PIN_3"/>
    <property type="match status" value="1"/>
</dbReference>
<evidence type="ECO:0000259" key="1">
    <source>
        <dbReference type="Pfam" id="PF13470"/>
    </source>
</evidence>
<dbReference type="AlphaFoldDB" id="A0A369PT99"/>
<organism evidence="2 3">
    <name type="scientific">Pedobacter chinensis</name>
    <dbReference type="NCBI Taxonomy" id="2282421"/>
    <lineage>
        <taxon>Bacteria</taxon>
        <taxon>Pseudomonadati</taxon>
        <taxon>Bacteroidota</taxon>
        <taxon>Sphingobacteriia</taxon>
        <taxon>Sphingobacteriales</taxon>
        <taxon>Sphingobacteriaceae</taxon>
        <taxon>Pedobacter</taxon>
    </lineage>
</organism>
<dbReference type="Proteomes" id="UP000253961">
    <property type="component" value="Unassembled WGS sequence"/>
</dbReference>
<keyword evidence="3" id="KW-1185">Reference proteome</keyword>
<evidence type="ECO:0000313" key="2">
    <source>
        <dbReference type="EMBL" id="RDC54495.1"/>
    </source>
</evidence>
<name>A0A369PT99_9SPHI</name>
<sequence>MTLLFDTNIILDIALIRLPFYEHSSQVFKLIDGSKFKGCITASSFTYIYYIIKKNSNHDKAIFFIESLLSTIDVLNVNKDTIMLAVHSNFSDFEDAVQSASAELNQVDLIVSRNVKDFIGSKITTLSPTEFLEKYKQ</sequence>
<gene>
    <name evidence="2" type="ORF">DU508_21235</name>
</gene>
<dbReference type="EMBL" id="QPKV01000013">
    <property type="protein sequence ID" value="RDC54495.1"/>
    <property type="molecule type" value="Genomic_DNA"/>
</dbReference>
<proteinExistence type="predicted"/>
<dbReference type="InterPro" id="IPR029060">
    <property type="entry name" value="PIN-like_dom_sf"/>
</dbReference>
<dbReference type="RefSeq" id="WP_115404675.1">
    <property type="nucleotide sequence ID" value="NZ_QPKV01000013.1"/>
</dbReference>
<protein>
    <submittedName>
        <fullName evidence="2">PIN domain-containing protein</fullName>
    </submittedName>
</protein>
<reference evidence="2 3" key="1">
    <citation type="submission" date="2018-07" db="EMBL/GenBank/DDBJ databases">
        <title>Pedobacter sp. nov., isolated from soil.</title>
        <authorList>
            <person name="Zhou L.Y."/>
            <person name="Du Z.J."/>
        </authorList>
    </citation>
    <scope>NUCLEOTIDE SEQUENCE [LARGE SCALE GENOMIC DNA]</scope>
    <source>
        <strain evidence="2 3">JDX94</strain>
    </source>
</reference>